<dbReference type="EMBL" id="CCAE010000005">
    <property type="protein sequence ID" value="CDN86728.1"/>
    <property type="molecule type" value="Genomic_DNA"/>
</dbReference>
<dbReference type="AlphaFoldDB" id="A0A1L1PA09"/>
<dbReference type="RefSeq" id="WP_009520455.1">
    <property type="nucleotide sequence ID" value="NZ_CCAE010000005.1"/>
</dbReference>
<keyword evidence="3" id="KW-1185">Reference proteome</keyword>
<evidence type="ECO:0000313" key="2">
    <source>
        <dbReference type="EMBL" id="CDN86728.1"/>
    </source>
</evidence>
<reference evidence="3" key="2">
    <citation type="submission" date="2014-11" db="EMBL/GenBank/DDBJ databases">
        <title>Draft genome sequence of Hydrogenophaga intermedia S1.</title>
        <authorList>
            <person name="Gan H.M."/>
            <person name="Chew T.H."/>
            <person name="Stolz A."/>
        </authorList>
    </citation>
    <scope>NUCLEOTIDE SEQUENCE [LARGE SCALE GENOMIC DNA]</scope>
    <source>
        <strain evidence="3">S1</strain>
    </source>
</reference>
<evidence type="ECO:0008006" key="4">
    <source>
        <dbReference type="Google" id="ProtNLM"/>
    </source>
</evidence>
<gene>
    <name evidence="2" type="ORF">BN948_01136</name>
</gene>
<sequence length="116" mass="12456">MSSPSPNFSSVKLPASLVDQARRAAEAQRRSVAGQIEYWATLGQITEETGLTVLEAREAIARYDAQAQDQANLDAIEARFAEAADSGGLAQAVRQTVQADRRRVPAATSTRARRAA</sequence>
<organism evidence="2 3">
    <name type="scientific">Hydrogenophaga intermedia</name>
    <dbReference type="NCBI Taxonomy" id="65786"/>
    <lineage>
        <taxon>Bacteria</taxon>
        <taxon>Pseudomonadati</taxon>
        <taxon>Pseudomonadota</taxon>
        <taxon>Betaproteobacteria</taxon>
        <taxon>Burkholderiales</taxon>
        <taxon>Comamonadaceae</taxon>
        <taxon>Hydrogenophaga</taxon>
    </lineage>
</organism>
<dbReference type="Pfam" id="PF11903">
    <property type="entry name" value="ParD_like"/>
    <property type="match status" value="1"/>
</dbReference>
<proteinExistence type="predicted"/>
<protein>
    <recommendedName>
        <fullName evidence="4">ParD-like antitoxin of type II toxin-antitoxin system</fullName>
    </recommendedName>
</protein>
<reference evidence="3" key="1">
    <citation type="submission" date="2014-02" db="EMBL/GenBank/DDBJ databases">
        <authorList>
            <person name="Gan H."/>
        </authorList>
    </citation>
    <scope>NUCLEOTIDE SEQUENCE [LARGE SCALE GENOMIC DNA]</scope>
    <source>
        <strain evidence="3">S1</strain>
    </source>
</reference>
<name>A0A1L1PA09_HYDIT</name>
<evidence type="ECO:0000256" key="1">
    <source>
        <dbReference type="SAM" id="MobiDB-lite"/>
    </source>
</evidence>
<accession>A0A1L1PA09</accession>
<feature type="region of interest" description="Disordered" evidence="1">
    <location>
        <begin position="94"/>
        <end position="116"/>
    </location>
</feature>
<evidence type="ECO:0000313" key="3">
    <source>
        <dbReference type="Proteomes" id="UP000028878"/>
    </source>
</evidence>
<dbReference type="Proteomes" id="UP000028878">
    <property type="component" value="Unassembled WGS sequence"/>
</dbReference>
<dbReference type="InterPro" id="IPR021831">
    <property type="entry name" value="ParD-like"/>
</dbReference>